<organism evidence="1 2">
    <name type="scientific">Escherichia phage 121Q</name>
    <dbReference type="NCBI Taxonomy" id="1555202"/>
    <lineage>
        <taxon>Viruses</taxon>
        <taxon>Duplodnaviria</taxon>
        <taxon>Heunggongvirae</taxon>
        <taxon>Uroviricota</taxon>
        <taxon>Caudoviricetes</taxon>
        <taxon>Asteriusvirus</taxon>
        <taxon>Asteriusvirus av121Q</taxon>
    </lineage>
</organism>
<evidence type="ECO:0000313" key="1">
    <source>
        <dbReference type="EMBL" id="AIT14467.1"/>
    </source>
</evidence>
<dbReference type="RefSeq" id="YP_009102164.1">
    <property type="nucleotide sequence ID" value="NC_025447.1"/>
</dbReference>
<sequence>MSVNYTIYRSNGSVYATIPNNVILGPNQPGSNPVPLNLVGRNKVSYGQAWNENFLHLVENFSSASAPRGNVNGQLWYRNTGSTGELLISLVDNARQPADMVSEAEWASIPMITVFNTVPDGENSVMGRMVLTSNGDSLRVLMKNKEWREIQTSRPENKEYTSLLDINYDNGKKYIEFTQSNSTKPIAYFNLGGTSQVDTNNWTTLTNGTGVFEFGSNYFYELKIMIREVNDSSGEIVSLPYNSKTFFIKGQFYVDNQGTFVPGSVGASQMPDPRRITQLESIKDVITSSRPNWDVNIVINGVDPSIPNPNGTSKADYENWVINSLNSNKNLGFRVDGSISNLTAGESVKLQASVLLNITGIPIIGV</sequence>
<dbReference type="Proteomes" id="UP000029889">
    <property type="component" value="Segment"/>
</dbReference>
<dbReference type="OrthoDB" id="4528at10239"/>
<dbReference type="EMBL" id="KM507819">
    <property type="protein sequence ID" value="AIT14467.1"/>
    <property type="molecule type" value="Genomic_DNA"/>
</dbReference>
<accession>A0A097EYG7</accession>
<name>A0A097EYG7_9CAUD</name>
<protein>
    <submittedName>
        <fullName evidence="1">Structural protein</fullName>
    </submittedName>
</protein>
<reference evidence="1 2" key="1">
    <citation type="submission" date="2014-09" db="EMBL/GenBank/DDBJ databases">
        <authorList>
            <person name="Lapin J.S."/>
            <person name="Pope W.H."/>
            <person name="Hua J."/>
            <person name="Ford M.E."/>
            <person name="Conway J.F."/>
            <person name="Hatfull G.F."/>
            <person name="Hendrix R.W."/>
        </authorList>
    </citation>
    <scope>NUCLEOTIDE SEQUENCE [LARGE SCALE GENOMIC DNA]</scope>
</reference>
<dbReference type="KEGG" id="vg:22111617"/>
<dbReference type="GeneID" id="22111617"/>
<proteinExistence type="predicted"/>
<gene>
    <name evidence="1" type="primary">577</name>
    <name evidence="1" type="ORF">PBI_121Q_577</name>
</gene>
<evidence type="ECO:0000313" key="2">
    <source>
        <dbReference type="Proteomes" id="UP000029889"/>
    </source>
</evidence>
<keyword evidence="2" id="KW-1185">Reference proteome</keyword>